<dbReference type="Pfam" id="PF00004">
    <property type="entry name" value="AAA"/>
    <property type="match status" value="1"/>
</dbReference>
<keyword evidence="6" id="KW-1185">Reference proteome</keyword>
<dbReference type="SUPFAM" id="SSF52540">
    <property type="entry name" value="P-loop containing nucleoside triphosphate hydrolases"/>
    <property type="match status" value="1"/>
</dbReference>
<dbReference type="GO" id="GO:0005524">
    <property type="term" value="F:ATP binding"/>
    <property type="evidence" value="ECO:0007669"/>
    <property type="project" value="InterPro"/>
</dbReference>
<accession>A0A814LX27</accession>
<feature type="region of interest" description="Disordered" evidence="2">
    <location>
        <begin position="99"/>
        <end position="118"/>
    </location>
</feature>
<name>A0A814LX27_9BILA</name>
<dbReference type="PROSITE" id="PS00674">
    <property type="entry name" value="AAA"/>
    <property type="match status" value="1"/>
</dbReference>
<dbReference type="CDD" id="cd19481">
    <property type="entry name" value="RecA-like_protease"/>
    <property type="match status" value="1"/>
</dbReference>
<evidence type="ECO:0000313" key="5">
    <source>
        <dbReference type="EMBL" id="CAF3836859.1"/>
    </source>
</evidence>
<dbReference type="InterPro" id="IPR003960">
    <property type="entry name" value="ATPase_AAA_CS"/>
</dbReference>
<gene>
    <name evidence="4" type="ORF">GPM918_LOCUS17203</name>
    <name evidence="5" type="ORF">SRO942_LOCUS17203</name>
</gene>
<dbReference type="Proteomes" id="UP000663829">
    <property type="component" value="Unassembled WGS sequence"/>
</dbReference>
<sequence>MSLSMLNYLSMKRDEDFRFTLNEQRLKYIRARYNEIYPKDNKEFTENQLKKLTLKKLAAELNILEDETNMEFVDICIREKTEPDAIDELREKFKAIESTLPSETPTTAPSPPLTTTHTVTHSTASVFPSIKQSPTNTQRSAEPVKLKDDDLPEKIDQITCLIYKNLNRPEVDDFIEKFLFQQVQQQLPQGNTQSGSRPRTGTHIRVSPKGTILDLFVRQQLADRNLITCPGERTKFRLVEPVSLTDEFSTWTYDNFEQLFDFWLTLDQPNNQPFPNRWQLGSDAVINYRIISDETSSSFSTTQIRRPSSKSLDAFILDICAIEDNNMYTNWYESLFFKEQITTYSHLSNLTEKEWDGIKSLTVNTLKTIRFYVDQEKQLGAVRRKKTNEDESKEPELTRCELLAKLHMIKLYITRQLEHVKGIRDIPQLEHECVEGAFEEMRKEGYEDDGLFDSMKLFFQPLTISDDELKISDAEIEKANRGQVEQQKKLEQAINKANERFSELYNQVHDWYKLIAETKQSAAQEKAEYEKDMQQKTLSYDTRTKLNLQWQDKEKQWKKEIDFYKQQILTVEQDMKKIESTSTETENLLRTVIKNLKTSQTAISRKLIQLHRGFIMYGPPGTGKSYLMSKLSKKIGIAMLAPALAAGNLERSYVGQSEALISSLCRRANRLPHLICCLSIDEVDSLAPRRDEKSSEGKVSKISVLLSVLEGAENIPNLMLFSATNLLHRMDEAFLRRMTGKFFVGRPSSESRKKILSKIPKTILSPKVLEVLVVATTNFSGSALSRLVSEITTEHRCKRRLNPNYEITEELALILADTTAINFQLKMGLDTLPRLQLRNLYDRKQLQNSRVATTITNQKDEVNNLDALHLPKNVIFTGKIIINLHDRCVRIEAINIDTNRKYMIQEDFRDTEQSLQQLLERVTTYGTDRNVQLLQLIDLNLLSSKGANDEQKVSEILKECYDESVSYRRSMIVYDLDSLIGVNRSESDSSTGISESTSVVNQRIYLYVTTRFGEAKIENSNTDTNLRTERWAIAIVRDPFLLKKFTNEIGFTLTDAQQEDEEEEHRKATETLACVKCRDYYIESENKMGQCTYHDGFIYDNSNLHLTKYRPSDALEALNRDEFLVLNQKMAKEEMEQRKTRMKYICCGAILQTGAQTGGCKKGKHGFNDLQARNNRSELEDGDIKVFEDACFENVRYNQRHNDLFAKRRF</sequence>
<dbReference type="EMBL" id="CAJOBC010004678">
    <property type="protein sequence ID" value="CAF3836859.1"/>
    <property type="molecule type" value="Genomic_DNA"/>
</dbReference>
<protein>
    <recommendedName>
        <fullName evidence="3">AAA+ ATPase domain-containing protein</fullName>
    </recommendedName>
</protein>
<evidence type="ECO:0000256" key="1">
    <source>
        <dbReference type="SAM" id="Coils"/>
    </source>
</evidence>
<feature type="coiled-coil region" evidence="1">
    <location>
        <begin position="476"/>
        <end position="581"/>
    </location>
</feature>
<dbReference type="Proteomes" id="UP000681722">
    <property type="component" value="Unassembled WGS sequence"/>
</dbReference>
<dbReference type="InterPro" id="IPR027417">
    <property type="entry name" value="P-loop_NTPase"/>
</dbReference>
<keyword evidence="1" id="KW-0175">Coiled coil</keyword>
<feature type="domain" description="AAA+ ATPase" evidence="3">
    <location>
        <begin position="610"/>
        <end position="748"/>
    </location>
</feature>
<reference evidence="4" key="1">
    <citation type="submission" date="2021-02" db="EMBL/GenBank/DDBJ databases">
        <authorList>
            <person name="Nowell W R."/>
        </authorList>
    </citation>
    <scope>NUCLEOTIDE SEQUENCE</scope>
</reference>
<evidence type="ECO:0000313" key="6">
    <source>
        <dbReference type="Proteomes" id="UP000663829"/>
    </source>
</evidence>
<dbReference type="EMBL" id="CAJNOQ010004677">
    <property type="protein sequence ID" value="CAF1069580.1"/>
    <property type="molecule type" value="Genomic_DNA"/>
</dbReference>
<dbReference type="InterPro" id="IPR003593">
    <property type="entry name" value="AAA+_ATPase"/>
</dbReference>
<dbReference type="OrthoDB" id="10057214at2759"/>
<dbReference type="PANTHER" id="PTHR23074:SF83">
    <property type="entry name" value="VACUOLAR PROTEIN SORTING-ASSOCIATED PROTEIN 4A"/>
    <property type="match status" value="1"/>
</dbReference>
<evidence type="ECO:0000313" key="4">
    <source>
        <dbReference type="EMBL" id="CAF1069580.1"/>
    </source>
</evidence>
<dbReference type="InterPro" id="IPR003959">
    <property type="entry name" value="ATPase_AAA_core"/>
</dbReference>
<proteinExistence type="predicted"/>
<comment type="caution">
    <text evidence="4">The sequence shown here is derived from an EMBL/GenBank/DDBJ whole genome shotgun (WGS) entry which is preliminary data.</text>
</comment>
<evidence type="ECO:0000259" key="3">
    <source>
        <dbReference type="SMART" id="SM00382"/>
    </source>
</evidence>
<dbReference type="InterPro" id="IPR050304">
    <property type="entry name" value="MT-severing_AAA_ATPase"/>
</dbReference>
<dbReference type="SMART" id="SM00382">
    <property type="entry name" value="AAA"/>
    <property type="match status" value="1"/>
</dbReference>
<dbReference type="AlphaFoldDB" id="A0A814LX27"/>
<evidence type="ECO:0000256" key="2">
    <source>
        <dbReference type="SAM" id="MobiDB-lite"/>
    </source>
</evidence>
<organism evidence="4 6">
    <name type="scientific">Didymodactylos carnosus</name>
    <dbReference type="NCBI Taxonomy" id="1234261"/>
    <lineage>
        <taxon>Eukaryota</taxon>
        <taxon>Metazoa</taxon>
        <taxon>Spiralia</taxon>
        <taxon>Gnathifera</taxon>
        <taxon>Rotifera</taxon>
        <taxon>Eurotatoria</taxon>
        <taxon>Bdelloidea</taxon>
        <taxon>Philodinida</taxon>
        <taxon>Philodinidae</taxon>
        <taxon>Didymodactylos</taxon>
    </lineage>
</organism>
<dbReference type="GO" id="GO:0016887">
    <property type="term" value="F:ATP hydrolysis activity"/>
    <property type="evidence" value="ECO:0007669"/>
    <property type="project" value="InterPro"/>
</dbReference>
<dbReference type="PANTHER" id="PTHR23074">
    <property type="entry name" value="AAA DOMAIN-CONTAINING"/>
    <property type="match status" value="1"/>
</dbReference>
<dbReference type="Gene3D" id="3.40.50.300">
    <property type="entry name" value="P-loop containing nucleotide triphosphate hydrolases"/>
    <property type="match status" value="1"/>
</dbReference>